<dbReference type="GO" id="GO:0004983">
    <property type="term" value="F:neuropeptide Y receptor activity"/>
    <property type="evidence" value="ECO:0007669"/>
    <property type="project" value="InterPro"/>
</dbReference>
<dbReference type="Gene3D" id="1.20.1070.10">
    <property type="entry name" value="Rhodopsin 7-helix transmembrane proteins"/>
    <property type="match status" value="1"/>
</dbReference>
<evidence type="ECO:0000256" key="5">
    <source>
        <dbReference type="ARBA" id="ARBA00023040"/>
    </source>
</evidence>
<organism evidence="12 13">
    <name type="scientific">Larinioides sclopetarius</name>
    <dbReference type="NCBI Taxonomy" id="280406"/>
    <lineage>
        <taxon>Eukaryota</taxon>
        <taxon>Metazoa</taxon>
        <taxon>Ecdysozoa</taxon>
        <taxon>Arthropoda</taxon>
        <taxon>Chelicerata</taxon>
        <taxon>Arachnida</taxon>
        <taxon>Araneae</taxon>
        <taxon>Araneomorphae</taxon>
        <taxon>Entelegynae</taxon>
        <taxon>Araneoidea</taxon>
        <taxon>Araneidae</taxon>
        <taxon>Larinioides</taxon>
    </lineage>
</organism>
<dbReference type="GO" id="GO:0005886">
    <property type="term" value="C:plasma membrane"/>
    <property type="evidence" value="ECO:0007669"/>
    <property type="project" value="TreeGrafter"/>
</dbReference>
<dbReference type="PROSITE" id="PS00237">
    <property type="entry name" value="G_PROTEIN_RECEP_F1_1"/>
    <property type="match status" value="1"/>
</dbReference>
<protein>
    <recommendedName>
        <fullName evidence="11">G-protein coupled receptors family 1 profile domain-containing protein</fullName>
    </recommendedName>
</protein>
<evidence type="ECO:0000256" key="8">
    <source>
        <dbReference type="ARBA" id="ARBA00023224"/>
    </source>
</evidence>
<keyword evidence="13" id="KW-1185">Reference proteome</keyword>
<evidence type="ECO:0000256" key="4">
    <source>
        <dbReference type="ARBA" id="ARBA00022989"/>
    </source>
</evidence>
<proteinExistence type="inferred from homology"/>
<dbReference type="PANTHER" id="PTHR45695:SF9">
    <property type="entry name" value="LEUCOKININ RECEPTOR"/>
    <property type="match status" value="1"/>
</dbReference>
<feature type="transmembrane region" description="Helical" evidence="10">
    <location>
        <begin position="244"/>
        <end position="266"/>
    </location>
</feature>
<dbReference type="Proteomes" id="UP001497382">
    <property type="component" value="Unassembled WGS sequence"/>
</dbReference>
<evidence type="ECO:0000256" key="7">
    <source>
        <dbReference type="ARBA" id="ARBA00023170"/>
    </source>
</evidence>
<dbReference type="PRINTS" id="PR00237">
    <property type="entry name" value="GPCRRHODOPSN"/>
</dbReference>
<dbReference type="InterPro" id="IPR000611">
    <property type="entry name" value="NPY_rcpt"/>
</dbReference>
<dbReference type="PANTHER" id="PTHR45695">
    <property type="entry name" value="LEUCOKININ RECEPTOR-RELATED"/>
    <property type="match status" value="1"/>
</dbReference>
<name>A0AAV1ZEV2_9ARAC</name>
<evidence type="ECO:0000256" key="9">
    <source>
        <dbReference type="RuleBase" id="RU000688"/>
    </source>
</evidence>
<feature type="transmembrane region" description="Helical" evidence="10">
    <location>
        <begin position="64"/>
        <end position="84"/>
    </location>
</feature>
<keyword evidence="7 9" id="KW-0675">Receptor</keyword>
<evidence type="ECO:0000256" key="2">
    <source>
        <dbReference type="ARBA" id="ARBA00010663"/>
    </source>
</evidence>
<feature type="domain" description="G-protein coupled receptors family 1 profile" evidence="11">
    <location>
        <begin position="43"/>
        <end position="306"/>
    </location>
</feature>
<feature type="transmembrane region" description="Helical" evidence="10">
    <location>
        <begin position="143"/>
        <end position="161"/>
    </location>
</feature>
<evidence type="ECO:0000256" key="10">
    <source>
        <dbReference type="SAM" id="Phobius"/>
    </source>
</evidence>
<dbReference type="SUPFAM" id="SSF81321">
    <property type="entry name" value="Family A G protein-coupled receptor-like"/>
    <property type="match status" value="1"/>
</dbReference>
<reference evidence="12 13" key="1">
    <citation type="submission" date="2024-04" db="EMBL/GenBank/DDBJ databases">
        <authorList>
            <person name="Rising A."/>
            <person name="Reimegard J."/>
            <person name="Sonavane S."/>
            <person name="Akerstrom W."/>
            <person name="Nylinder S."/>
            <person name="Hedman E."/>
            <person name="Kallberg Y."/>
        </authorList>
    </citation>
    <scope>NUCLEOTIDE SEQUENCE [LARGE SCALE GENOMIC DNA]</scope>
</reference>
<evidence type="ECO:0000313" key="12">
    <source>
        <dbReference type="EMBL" id="CAL1270043.1"/>
    </source>
</evidence>
<dbReference type="PRINTS" id="PR01012">
    <property type="entry name" value="NRPEPTIDEYR"/>
</dbReference>
<evidence type="ECO:0000259" key="11">
    <source>
        <dbReference type="PROSITE" id="PS50262"/>
    </source>
</evidence>
<dbReference type="Pfam" id="PF00001">
    <property type="entry name" value="7tm_1"/>
    <property type="match status" value="1"/>
</dbReference>
<keyword evidence="5 9" id="KW-0297">G-protein coupled receptor</keyword>
<keyword evidence="6 10" id="KW-0472">Membrane</keyword>
<sequence>MENTSNMTFTEEEILRSLEALGPQMQIFLIVLYSMTALIALGGNATVIIVLLMGKRSSRELRIFLINLAVSDVCMALFSIPFTYTDFMLGRWIFHPSFCPFVQFMQHVSVIASVYTLTAIGLDRYYAIMYPLNLRWTKSRGPLIMTIIWGSAFGLSSFQLIHGRAEKFVLGGQEFYDCTEVWDEVEGKVYTASVFVVTFVLPMIILTFAYSSIGWKMWRHTSPGNADASRDQQQLMAKLKIVKMMFTVVILFAVCWLPIHIFNLLIYFHRDLVMPETDSEFTDFTAAFFTCHWISMANSFANPIIYCFMSENFRTDLKQLLFCCCAIHPRTMGRRMKNNSDHSSFRTTTLVLSSCSVKQTTGIPLRSLHVDMFPTK</sequence>
<accession>A0AAV1ZEV2</accession>
<feature type="transmembrane region" description="Helical" evidence="10">
    <location>
        <begin position="104"/>
        <end position="122"/>
    </location>
</feature>
<keyword evidence="3 9" id="KW-0812">Transmembrane</keyword>
<comment type="subcellular location">
    <subcellularLocation>
        <location evidence="1">Membrane</location>
        <topology evidence="1">Multi-pass membrane protein</topology>
    </subcellularLocation>
</comment>
<dbReference type="InterPro" id="IPR017452">
    <property type="entry name" value="GPCR_Rhodpsn_7TM"/>
</dbReference>
<dbReference type="EMBL" id="CAXIEN010000045">
    <property type="protein sequence ID" value="CAL1270043.1"/>
    <property type="molecule type" value="Genomic_DNA"/>
</dbReference>
<feature type="transmembrane region" description="Helical" evidence="10">
    <location>
        <begin position="27"/>
        <end position="52"/>
    </location>
</feature>
<evidence type="ECO:0000256" key="3">
    <source>
        <dbReference type="ARBA" id="ARBA00022692"/>
    </source>
</evidence>
<evidence type="ECO:0000313" key="13">
    <source>
        <dbReference type="Proteomes" id="UP001497382"/>
    </source>
</evidence>
<evidence type="ECO:0000256" key="1">
    <source>
        <dbReference type="ARBA" id="ARBA00004141"/>
    </source>
</evidence>
<dbReference type="PROSITE" id="PS50262">
    <property type="entry name" value="G_PROTEIN_RECEP_F1_2"/>
    <property type="match status" value="1"/>
</dbReference>
<dbReference type="AlphaFoldDB" id="A0AAV1ZEV2"/>
<dbReference type="InterPro" id="IPR000276">
    <property type="entry name" value="GPCR_Rhodpsn"/>
</dbReference>
<comment type="similarity">
    <text evidence="2 9">Belongs to the G-protein coupled receptor 1 family.</text>
</comment>
<gene>
    <name evidence="12" type="ORF">LARSCL_LOCUS5074</name>
</gene>
<evidence type="ECO:0000256" key="6">
    <source>
        <dbReference type="ARBA" id="ARBA00023136"/>
    </source>
</evidence>
<keyword evidence="4 10" id="KW-1133">Transmembrane helix</keyword>
<keyword evidence="8 9" id="KW-0807">Transducer</keyword>
<comment type="caution">
    <text evidence="12">The sequence shown here is derived from an EMBL/GenBank/DDBJ whole genome shotgun (WGS) entry which is preliminary data.</text>
</comment>
<feature type="transmembrane region" description="Helical" evidence="10">
    <location>
        <begin position="189"/>
        <end position="210"/>
    </location>
</feature>
<feature type="transmembrane region" description="Helical" evidence="10">
    <location>
        <begin position="286"/>
        <end position="309"/>
    </location>
</feature>